<keyword evidence="3" id="KW-1003">Cell membrane</keyword>
<evidence type="ECO:0000259" key="10">
    <source>
        <dbReference type="Pfam" id="PF02501"/>
    </source>
</evidence>
<evidence type="ECO:0000313" key="12">
    <source>
        <dbReference type="Proteomes" id="UP001364472"/>
    </source>
</evidence>
<dbReference type="SUPFAM" id="SSF54523">
    <property type="entry name" value="Pili subunits"/>
    <property type="match status" value="1"/>
</dbReference>
<dbReference type="RefSeq" id="WP_337334177.1">
    <property type="nucleotide sequence ID" value="NZ_JBBDHC010000002.1"/>
</dbReference>
<dbReference type="InterPro" id="IPR045584">
    <property type="entry name" value="Pilin-like"/>
</dbReference>
<comment type="subunit">
    <text evidence="9">Type II secretion is composed of four main components: the outer membrane complex, the inner membrane complex, the cytoplasmic secretion ATPase and the periplasm-spanning pseudopilus.</text>
</comment>
<evidence type="ECO:0000256" key="3">
    <source>
        <dbReference type="ARBA" id="ARBA00022475"/>
    </source>
</evidence>
<comment type="PTM">
    <text evidence="9">Cleaved by prepilin peptidase.</text>
</comment>
<dbReference type="PROSITE" id="PS00409">
    <property type="entry name" value="PROKAR_NTER_METHYL"/>
    <property type="match status" value="1"/>
</dbReference>
<dbReference type="AlphaFoldDB" id="A0AAW9R2Y0"/>
<dbReference type="InterPro" id="IPR003413">
    <property type="entry name" value="T2SS_GspI_C"/>
</dbReference>
<evidence type="ECO:0000256" key="9">
    <source>
        <dbReference type="RuleBase" id="RU368030"/>
    </source>
</evidence>
<dbReference type="PANTHER" id="PTHR38779">
    <property type="entry name" value="TYPE II SECRETION SYSTEM PROTEIN I-RELATED"/>
    <property type="match status" value="1"/>
</dbReference>
<feature type="transmembrane region" description="Helical" evidence="9">
    <location>
        <begin position="36"/>
        <end position="60"/>
    </location>
</feature>
<evidence type="ECO:0000256" key="1">
    <source>
        <dbReference type="ARBA" id="ARBA00004377"/>
    </source>
</evidence>
<keyword evidence="8 9" id="KW-0472">Membrane</keyword>
<proteinExistence type="inferred from homology"/>
<comment type="caution">
    <text evidence="11">The sequence shown here is derived from an EMBL/GenBank/DDBJ whole genome shotgun (WGS) entry which is preliminary data.</text>
</comment>
<dbReference type="NCBIfam" id="TIGR01707">
    <property type="entry name" value="gspI"/>
    <property type="match status" value="1"/>
</dbReference>
<evidence type="ECO:0000313" key="11">
    <source>
        <dbReference type="EMBL" id="MEJ1248461.1"/>
    </source>
</evidence>
<keyword evidence="12" id="KW-1185">Reference proteome</keyword>
<dbReference type="InterPro" id="IPR010052">
    <property type="entry name" value="T2SS_protein-GspI"/>
</dbReference>
<dbReference type="Gene3D" id="3.30.1300.30">
    <property type="entry name" value="GSPII I/J protein-like"/>
    <property type="match status" value="1"/>
</dbReference>
<keyword evidence="4 9" id="KW-0488">Methylation</keyword>
<evidence type="ECO:0000256" key="6">
    <source>
        <dbReference type="ARBA" id="ARBA00022692"/>
    </source>
</evidence>
<dbReference type="Pfam" id="PF02501">
    <property type="entry name" value="T2SSI"/>
    <property type="match status" value="1"/>
</dbReference>
<organism evidence="11 12">
    <name type="scientific">Denitratimonas tolerans</name>
    <dbReference type="NCBI Taxonomy" id="1338420"/>
    <lineage>
        <taxon>Bacteria</taxon>
        <taxon>Pseudomonadati</taxon>
        <taxon>Pseudomonadota</taxon>
        <taxon>Gammaproteobacteria</taxon>
        <taxon>Lysobacterales</taxon>
        <taxon>Lysobacteraceae</taxon>
        <taxon>Denitratimonas</taxon>
    </lineage>
</organism>
<evidence type="ECO:0000256" key="8">
    <source>
        <dbReference type="ARBA" id="ARBA00023136"/>
    </source>
</evidence>
<dbReference type="InterPro" id="IPR012902">
    <property type="entry name" value="N_methyl_site"/>
</dbReference>
<keyword evidence="5 9" id="KW-0997">Cell inner membrane</keyword>
<dbReference type="EMBL" id="JBBDHC010000002">
    <property type="protein sequence ID" value="MEJ1248461.1"/>
    <property type="molecule type" value="Genomic_DNA"/>
</dbReference>
<gene>
    <name evidence="11" type="primary">gspI</name>
    <name evidence="11" type="ORF">WB794_02045</name>
</gene>
<dbReference type="GO" id="GO:0015627">
    <property type="term" value="C:type II protein secretion system complex"/>
    <property type="evidence" value="ECO:0007669"/>
    <property type="project" value="UniProtKB-UniRule"/>
</dbReference>
<dbReference type="Proteomes" id="UP001364472">
    <property type="component" value="Unassembled WGS sequence"/>
</dbReference>
<evidence type="ECO:0000256" key="7">
    <source>
        <dbReference type="ARBA" id="ARBA00022989"/>
    </source>
</evidence>
<keyword evidence="6 9" id="KW-0812">Transmembrane</keyword>
<name>A0AAW9R2Y0_9GAMM</name>
<dbReference type="GO" id="GO:0015628">
    <property type="term" value="P:protein secretion by the type II secretion system"/>
    <property type="evidence" value="ECO:0007669"/>
    <property type="project" value="UniProtKB-UniRule"/>
</dbReference>
<sequence>MIAEARPRDMCHTPRRASAARAAIRQPRSPVAAGGFTLLEVLVALLLLALALVAMVRLAGLDARAQAQLRDGTLAQWVATNVVADARLRAPFPAVGRSSGEMRMGGQRWRWTLDVEPTQEVRVRRMDVTVVAAEGDARNGVAARLTAFANQP</sequence>
<dbReference type="GO" id="GO:0005886">
    <property type="term" value="C:plasma membrane"/>
    <property type="evidence" value="ECO:0007669"/>
    <property type="project" value="UniProtKB-SubCell"/>
</dbReference>
<accession>A0AAW9R2Y0</accession>
<evidence type="ECO:0000256" key="4">
    <source>
        <dbReference type="ARBA" id="ARBA00022481"/>
    </source>
</evidence>
<dbReference type="PANTHER" id="PTHR38779:SF2">
    <property type="entry name" value="TYPE II SECRETION SYSTEM PROTEIN I-RELATED"/>
    <property type="match status" value="1"/>
</dbReference>
<evidence type="ECO:0000256" key="2">
    <source>
        <dbReference type="ARBA" id="ARBA00008358"/>
    </source>
</evidence>
<comment type="subcellular location">
    <subcellularLocation>
        <location evidence="1 9">Cell inner membrane</location>
        <topology evidence="1 9">Single-pass membrane protein</topology>
    </subcellularLocation>
</comment>
<protein>
    <recommendedName>
        <fullName evidence="9">Type II secretion system protein I</fullName>
        <shortName evidence="9">T2SS minor pseudopilin I</shortName>
    </recommendedName>
</protein>
<comment type="function">
    <text evidence="9">Component of the type II secretion system required for the energy-dependent secretion of extracellular factors such as proteases and toxins from the periplasm.</text>
</comment>
<feature type="domain" description="Type II secretion system protein GspI C-terminal" evidence="10">
    <location>
        <begin position="69"/>
        <end position="148"/>
    </location>
</feature>
<comment type="similarity">
    <text evidence="2 9">Belongs to the GSP I family.</text>
</comment>
<dbReference type="NCBIfam" id="TIGR02532">
    <property type="entry name" value="IV_pilin_GFxxxE"/>
    <property type="match status" value="1"/>
</dbReference>
<reference evidence="11 12" key="1">
    <citation type="journal article" date="2016" name="Antonie Van Leeuwenhoek">
        <title>Denitratimonas tolerans gen. nov., sp. nov., a denitrifying bacterium isolated from a bioreactor for tannery wastewater treatment.</title>
        <authorList>
            <person name="Han S.I."/>
            <person name="Kim J.O."/>
            <person name="Lee Y.R."/>
            <person name="Ekpeghere K.I."/>
            <person name="Koh S.C."/>
            <person name="Whang K.S."/>
        </authorList>
    </citation>
    <scope>NUCLEOTIDE SEQUENCE [LARGE SCALE GENOMIC DNA]</scope>
    <source>
        <strain evidence="11 12">KACC 17565</strain>
    </source>
</reference>
<keyword evidence="7 9" id="KW-1133">Transmembrane helix</keyword>
<evidence type="ECO:0000256" key="5">
    <source>
        <dbReference type="ARBA" id="ARBA00022519"/>
    </source>
</evidence>